<accession>A0A7J3T9T3</accession>
<dbReference type="InterPro" id="IPR029149">
    <property type="entry name" value="Creatin/AminoP/Spt16_N"/>
</dbReference>
<dbReference type="AlphaFoldDB" id="A0A7J3T9T3"/>
<name>A0A7J3T9T3_9ARCH</name>
<evidence type="ECO:0000256" key="1">
    <source>
        <dbReference type="ARBA" id="ARBA00022723"/>
    </source>
</evidence>
<dbReference type="Pfam" id="PF00557">
    <property type="entry name" value="Peptidase_M24"/>
    <property type="match status" value="1"/>
</dbReference>
<gene>
    <name evidence="6" type="ORF">ENL31_01985</name>
</gene>
<dbReference type="PANTHER" id="PTHR46112">
    <property type="entry name" value="AMINOPEPTIDASE"/>
    <property type="match status" value="1"/>
</dbReference>
<comment type="caution">
    <text evidence="6">The sequence shown here is derived from an EMBL/GenBank/DDBJ whole genome shotgun (WGS) entry which is preliminary data.</text>
</comment>
<feature type="domain" description="Creatinase N-terminal" evidence="5">
    <location>
        <begin position="14"/>
        <end position="133"/>
    </location>
</feature>
<keyword evidence="2" id="KW-0378">Hydrolase</keyword>
<dbReference type="PROSITE" id="PS00491">
    <property type="entry name" value="PROLINE_PEPTIDASE"/>
    <property type="match status" value="1"/>
</dbReference>
<dbReference type="SUPFAM" id="SSF53092">
    <property type="entry name" value="Creatinase/prolidase N-terminal domain"/>
    <property type="match status" value="1"/>
</dbReference>
<evidence type="ECO:0000256" key="2">
    <source>
        <dbReference type="ARBA" id="ARBA00022801"/>
    </source>
</evidence>
<evidence type="ECO:0000259" key="5">
    <source>
        <dbReference type="Pfam" id="PF01321"/>
    </source>
</evidence>
<dbReference type="InterPro" id="IPR000994">
    <property type="entry name" value="Pept_M24"/>
</dbReference>
<evidence type="ECO:0000259" key="4">
    <source>
        <dbReference type="Pfam" id="PF00557"/>
    </source>
</evidence>
<keyword evidence="1 3" id="KW-0479">Metal-binding</keyword>
<organism evidence="6">
    <name type="scientific">Candidatus Aciduliprofundum boonei</name>
    <dbReference type="NCBI Taxonomy" id="379547"/>
    <lineage>
        <taxon>Archaea</taxon>
        <taxon>Methanobacteriati</taxon>
        <taxon>Thermoplasmatota</taxon>
        <taxon>DHVE2 group</taxon>
        <taxon>Candidatus Aciduliprofundum</taxon>
    </lineage>
</organism>
<dbReference type="InterPro" id="IPR050659">
    <property type="entry name" value="Peptidase_M24B"/>
</dbReference>
<dbReference type="SUPFAM" id="SSF55920">
    <property type="entry name" value="Creatinase/aminopeptidase"/>
    <property type="match status" value="1"/>
</dbReference>
<dbReference type="EMBL" id="DRTM01000139">
    <property type="protein sequence ID" value="HHE75882.1"/>
    <property type="molecule type" value="Genomic_DNA"/>
</dbReference>
<keyword evidence="6" id="KW-0031">Aminopeptidase</keyword>
<dbReference type="Gene3D" id="3.40.350.10">
    <property type="entry name" value="Creatinase/prolidase N-terminal domain"/>
    <property type="match status" value="1"/>
</dbReference>
<dbReference type="PANTHER" id="PTHR46112:SF2">
    <property type="entry name" value="XAA-PRO AMINOPEPTIDASE P-RELATED"/>
    <property type="match status" value="1"/>
</dbReference>
<keyword evidence="6" id="KW-0645">Protease</keyword>
<evidence type="ECO:0000256" key="3">
    <source>
        <dbReference type="RuleBase" id="RU000590"/>
    </source>
</evidence>
<dbReference type="InterPro" id="IPR000587">
    <property type="entry name" value="Creatinase_N"/>
</dbReference>
<evidence type="ECO:0000313" key="6">
    <source>
        <dbReference type="EMBL" id="HHE75882.1"/>
    </source>
</evidence>
<dbReference type="InterPro" id="IPR036005">
    <property type="entry name" value="Creatinase/aminopeptidase-like"/>
</dbReference>
<feature type="domain" description="Peptidase M24" evidence="4">
    <location>
        <begin position="142"/>
        <end position="343"/>
    </location>
</feature>
<dbReference type="Gene3D" id="3.90.230.10">
    <property type="entry name" value="Creatinase/methionine aminopeptidase superfamily"/>
    <property type="match status" value="1"/>
</dbReference>
<protein>
    <submittedName>
        <fullName evidence="6">Aminopeptidase P family protein</fullName>
    </submittedName>
</protein>
<reference evidence="6" key="1">
    <citation type="journal article" date="2020" name="mSystems">
        <title>Genome- and Community-Level Interaction Insights into Carbon Utilization and Element Cycling Functions of Hydrothermarchaeota in Hydrothermal Sediment.</title>
        <authorList>
            <person name="Zhou Z."/>
            <person name="Liu Y."/>
            <person name="Xu W."/>
            <person name="Pan J."/>
            <person name="Luo Z.H."/>
            <person name="Li M."/>
        </authorList>
    </citation>
    <scope>NUCLEOTIDE SEQUENCE [LARGE SCALE GENOMIC DNA]</scope>
    <source>
        <strain evidence="6">HyVt-85</strain>
    </source>
</reference>
<dbReference type="Pfam" id="PF01321">
    <property type="entry name" value="Creatinase_N"/>
    <property type="match status" value="1"/>
</dbReference>
<dbReference type="GO" id="GO:0004177">
    <property type="term" value="F:aminopeptidase activity"/>
    <property type="evidence" value="ECO:0007669"/>
    <property type="project" value="UniProtKB-KW"/>
</dbReference>
<proteinExistence type="inferred from homology"/>
<dbReference type="InterPro" id="IPR001131">
    <property type="entry name" value="Peptidase_M24B_aminopep-P_CS"/>
</dbReference>
<dbReference type="Proteomes" id="UP000886130">
    <property type="component" value="Unassembled WGS sequence"/>
</dbReference>
<dbReference type="CDD" id="cd01092">
    <property type="entry name" value="APP-like"/>
    <property type="match status" value="1"/>
</dbReference>
<comment type="similarity">
    <text evidence="3">Belongs to the peptidase M24B family.</text>
</comment>
<sequence>MREKKIFENLKENVDLIVIYNRGEPVVDLNFYYVTALLSGGLFEGSYALVRPEGTTVITSLLEETSAKKGENEVYIFKTSQEREELLKKLVGDAENIGLNFSSLSLDDFEKIKKILGERNYVNVSQAIMDARMMKDEQEIKIMREAAKIASEVADIIPEYFKEGIREYELAGRLVYEMLKRGAEDVAFTSIVAFGENAAEPHYVPGNRKLKRGDFVLMDFGAKYHKYNSDITRTYVFGRASEEQREIYYTVLEAQKLGIEMIKHGAHGAEIDAKVHELIDSTKYKGKMIHSLGHGLGLAVHDHVGLSKNKDVILKEGMVITVEPGIYVPNVGGVRIEDDVVVRRDHGELLTSAKKELIEIS</sequence>
<dbReference type="GO" id="GO:0046872">
    <property type="term" value="F:metal ion binding"/>
    <property type="evidence" value="ECO:0007669"/>
    <property type="project" value="UniProtKB-KW"/>
</dbReference>